<gene>
    <name evidence="3" type="ORF">CYCCA115_LOCUS10560</name>
</gene>
<dbReference type="AlphaFoldDB" id="A0AAD2CVU9"/>
<feature type="transmembrane region" description="Helical" evidence="2">
    <location>
        <begin position="12"/>
        <end position="34"/>
    </location>
</feature>
<comment type="caution">
    <text evidence="3">The sequence shown here is derived from an EMBL/GenBank/DDBJ whole genome shotgun (WGS) entry which is preliminary data.</text>
</comment>
<evidence type="ECO:0000256" key="1">
    <source>
        <dbReference type="SAM" id="MobiDB-lite"/>
    </source>
</evidence>
<dbReference type="PANTHER" id="PTHR48209">
    <property type="entry name" value="AGL056WP"/>
    <property type="match status" value="1"/>
</dbReference>
<feature type="compositionally biased region" description="Acidic residues" evidence="1">
    <location>
        <begin position="298"/>
        <end position="309"/>
    </location>
</feature>
<feature type="compositionally biased region" description="Acidic residues" evidence="1">
    <location>
        <begin position="175"/>
        <end position="184"/>
    </location>
</feature>
<organism evidence="3 4">
    <name type="scientific">Cylindrotheca closterium</name>
    <dbReference type="NCBI Taxonomy" id="2856"/>
    <lineage>
        <taxon>Eukaryota</taxon>
        <taxon>Sar</taxon>
        <taxon>Stramenopiles</taxon>
        <taxon>Ochrophyta</taxon>
        <taxon>Bacillariophyta</taxon>
        <taxon>Bacillariophyceae</taxon>
        <taxon>Bacillariophycidae</taxon>
        <taxon>Bacillariales</taxon>
        <taxon>Bacillariaceae</taxon>
        <taxon>Cylindrotheca</taxon>
    </lineage>
</organism>
<protein>
    <submittedName>
        <fullName evidence="3">Uncharacterized protein</fullName>
    </submittedName>
</protein>
<dbReference type="Proteomes" id="UP001295423">
    <property type="component" value="Unassembled WGS sequence"/>
</dbReference>
<proteinExistence type="predicted"/>
<evidence type="ECO:0000313" key="4">
    <source>
        <dbReference type="Proteomes" id="UP001295423"/>
    </source>
</evidence>
<feature type="compositionally biased region" description="Low complexity" evidence="1">
    <location>
        <begin position="84"/>
        <end position="97"/>
    </location>
</feature>
<reference evidence="3" key="1">
    <citation type="submission" date="2023-08" db="EMBL/GenBank/DDBJ databases">
        <authorList>
            <person name="Audoor S."/>
            <person name="Bilcke G."/>
        </authorList>
    </citation>
    <scope>NUCLEOTIDE SEQUENCE</scope>
</reference>
<feature type="compositionally biased region" description="Polar residues" evidence="1">
    <location>
        <begin position="54"/>
        <end position="73"/>
    </location>
</feature>
<keyword evidence="2" id="KW-0812">Transmembrane</keyword>
<dbReference type="EMBL" id="CAKOGP040001668">
    <property type="protein sequence ID" value="CAJ1946417.1"/>
    <property type="molecule type" value="Genomic_DNA"/>
</dbReference>
<keyword evidence="2" id="KW-0472">Membrane</keyword>
<feature type="region of interest" description="Disordered" evidence="1">
    <location>
        <begin position="44"/>
        <end position="101"/>
    </location>
</feature>
<sequence length="569" mass="63886">MIATQLQKGTLTPYLLTLVIVVVSLQAVLINGFVPNNNNNNNGAGLQIHYHPPQQESSRQTLQTTRTVSQLFQSYDDDDDDDGSSTASSSSSSSSSSKPRTNVKLPLLDWLEFEQSVLAKNGDVENFILPLPSSQLPTELSTPFLYGIQLERPIDKLIMEEAKTIHDSGENYNNSDDDDDDENETPSSSILTSNKMSSDRRPIFGRLVCKNDSSTLVGAIGCTAEIFISSPMDEMLQGMDDDFDFDMNMMMMMDDSDGGAPSDTPPTTMLCRGDFRFVVKSVVQSIPYPIVIVDELVDNDDDGSDDEDTQTSTPIDNDHDDEEDDDDDDDEYLDDYDTMPAEELIQKIMSIVQKVITQKVDDAESKERSLLEESILENTTTNDDPSKVPLDLTTIEQYQAEEMAAVWEIFQSSMIDDIEPSQRRFVLSMMAAELASLDNPARTRLLQMTNSLERLRFLTGKLDQVWGMQQARKLASQITEKTDEDDKDLKVGLPTLPPWAKTIHKGSRVEYYWNEEYDWVAGEVMQEPTIEGGAFDELEVMLITVQFDDGEVHTIPLSGEDKARWRPEE</sequence>
<feature type="region of interest" description="Disordered" evidence="1">
    <location>
        <begin position="298"/>
        <end position="334"/>
    </location>
</feature>
<evidence type="ECO:0000256" key="2">
    <source>
        <dbReference type="SAM" id="Phobius"/>
    </source>
</evidence>
<evidence type="ECO:0000313" key="3">
    <source>
        <dbReference type="EMBL" id="CAJ1946417.1"/>
    </source>
</evidence>
<name>A0AAD2CVU9_9STRA</name>
<feature type="region of interest" description="Disordered" evidence="1">
    <location>
        <begin position="166"/>
        <end position="196"/>
    </location>
</feature>
<keyword evidence="2" id="KW-1133">Transmembrane helix</keyword>
<accession>A0AAD2CVU9</accession>
<feature type="compositionally biased region" description="Acidic residues" evidence="1">
    <location>
        <begin position="318"/>
        <end position="334"/>
    </location>
</feature>
<keyword evidence="4" id="KW-1185">Reference proteome</keyword>